<dbReference type="AlphaFoldDB" id="A0A382B5H6"/>
<dbReference type="EMBL" id="UINC01028265">
    <property type="protein sequence ID" value="SVB08939.1"/>
    <property type="molecule type" value="Genomic_DNA"/>
</dbReference>
<dbReference type="HAMAP" id="MF_00446">
    <property type="entry name" value="PanD"/>
    <property type="match status" value="1"/>
</dbReference>
<dbReference type="PANTHER" id="PTHR21012">
    <property type="entry name" value="ASPARTATE 1-DECARBOXYLASE"/>
    <property type="match status" value="1"/>
</dbReference>
<keyword evidence="8" id="KW-0670">Pyruvate</keyword>
<dbReference type="GO" id="GO:0015940">
    <property type="term" value="P:pantothenate biosynthetic process"/>
    <property type="evidence" value="ECO:0007669"/>
    <property type="project" value="UniProtKB-KW"/>
</dbReference>
<keyword evidence="2" id="KW-0566">Pantothenate biosynthesis</keyword>
<dbReference type="SUPFAM" id="SSF50692">
    <property type="entry name" value="ADC-like"/>
    <property type="match status" value="1"/>
</dbReference>
<evidence type="ECO:0000256" key="2">
    <source>
        <dbReference type="ARBA" id="ARBA00022655"/>
    </source>
</evidence>
<evidence type="ECO:0008006" key="10">
    <source>
        <dbReference type="Google" id="ProtNLM"/>
    </source>
</evidence>
<keyword evidence="5" id="KW-0865">Zymogen</keyword>
<accession>A0A382B5H6</accession>
<proteinExistence type="inferred from homology"/>
<keyword evidence="6" id="KW-0456">Lyase</keyword>
<keyword evidence="3" id="KW-0210">Decarboxylase</keyword>
<keyword evidence="1" id="KW-0963">Cytoplasm</keyword>
<protein>
    <recommendedName>
        <fullName evidence="10">Aspartate 1-decarboxylase</fullName>
    </recommendedName>
</protein>
<dbReference type="Pfam" id="PF02261">
    <property type="entry name" value="Asp_decarbox"/>
    <property type="match status" value="1"/>
</dbReference>
<name>A0A382B5H6_9ZZZZ</name>
<dbReference type="GO" id="GO:0005829">
    <property type="term" value="C:cytosol"/>
    <property type="evidence" value="ECO:0007669"/>
    <property type="project" value="TreeGrafter"/>
</dbReference>
<evidence type="ECO:0000256" key="8">
    <source>
        <dbReference type="ARBA" id="ARBA00023317"/>
    </source>
</evidence>
<keyword evidence="4" id="KW-0068">Autocatalytic cleavage</keyword>
<evidence type="ECO:0000256" key="6">
    <source>
        <dbReference type="ARBA" id="ARBA00023239"/>
    </source>
</evidence>
<dbReference type="GO" id="GO:0006523">
    <property type="term" value="P:alanine biosynthetic process"/>
    <property type="evidence" value="ECO:0007669"/>
    <property type="project" value="InterPro"/>
</dbReference>
<dbReference type="InterPro" id="IPR003190">
    <property type="entry name" value="Asp_decarbox"/>
</dbReference>
<evidence type="ECO:0000256" key="3">
    <source>
        <dbReference type="ARBA" id="ARBA00022793"/>
    </source>
</evidence>
<dbReference type="PANTHER" id="PTHR21012:SF0">
    <property type="entry name" value="ASPARTATE 1-DECARBOXYLASE"/>
    <property type="match status" value="1"/>
</dbReference>
<evidence type="ECO:0000313" key="9">
    <source>
        <dbReference type="EMBL" id="SVB08939.1"/>
    </source>
</evidence>
<evidence type="ECO:0000256" key="1">
    <source>
        <dbReference type="ARBA" id="ARBA00022490"/>
    </source>
</evidence>
<dbReference type="NCBIfam" id="TIGR00223">
    <property type="entry name" value="panD"/>
    <property type="match status" value="1"/>
</dbReference>
<dbReference type="CDD" id="cd06919">
    <property type="entry name" value="Asp_decarbox"/>
    <property type="match status" value="1"/>
</dbReference>
<evidence type="ECO:0000256" key="4">
    <source>
        <dbReference type="ARBA" id="ARBA00022813"/>
    </source>
</evidence>
<reference evidence="9" key="1">
    <citation type="submission" date="2018-05" db="EMBL/GenBank/DDBJ databases">
        <authorList>
            <person name="Lanie J.A."/>
            <person name="Ng W.-L."/>
            <person name="Kazmierczak K.M."/>
            <person name="Andrzejewski T.M."/>
            <person name="Davidsen T.M."/>
            <person name="Wayne K.J."/>
            <person name="Tettelin H."/>
            <person name="Glass J.I."/>
            <person name="Rusch D."/>
            <person name="Podicherti R."/>
            <person name="Tsui H.-C.T."/>
            <person name="Winkler M.E."/>
        </authorList>
    </citation>
    <scope>NUCLEOTIDE SEQUENCE</scope>
</reference>
<gene>
    <name evidence="9" type="ORF">METZ01_LOCUS161793</name>
</gene>
<organism evidence="9">
    <name type="scientific">marine metagenome</name>
    <dbReference type="NCBI Taxonomy" id="408172"/>
    <lineage>
        <taxon>unclassified sequences</taxon>
        <taxon>metagenomes</taxon>
        <taxon>ecological metagenomes</taxon>
    </lineage>
</organism>
<evidence type="ECO:0000256" key="7">
    <source>
        <dbReference type="ARBA" id="ARBA00023270"/>
    </source>
</evidence>
<sequence length="122" mass="13477">MTMQIHLLKGKLHRALVTDANVKYEGSLTIDHDLMDKVRLLPFERVVCGNLANGNRFETYAIPGKRDSGDIVLNGATAHLGQAGDRLTIMFFGLLDEKSAPNHKPRIIVLGEGNAVIEERNI</sequence>
<evidence type="ECO:0000256" key="5">
    <source>
        <dbReference type="ARBA" id="ARBA00023145"/>
    </source>
</evidence>
<dbReference type="Gene3D" id="2.40.40.20">
    <property type="match status" value="1"/>
</dbReference>
<dbReference type="PIRSF" id="PIRSF006246">
    <property type="entry name" value="Asp_decarbox"/>
    <property type="match status" value="1"/>
</dbReference>
<dbReference type="InterPro" id="IPR009010">
    <property type="entry name" value="Asp_de-COase-like_dom_sf"/>
</dbReference>
<dbReference type="GO" id="GO:0004068">
    <property type="term" value="F:aspartate 1-decarboxylase activity"/>
    <property type="evidence" value="ECO:0007669"/>
    <property type="project" value="InterPro"/>
</dbReference>
<keyword evidence="7" id="KW-0704">Schiff base</keyword>